<comment type="caution">
    <text evidence="4">The sequence shown here is derived from an EMBL/GenBank/DDBJ whole genome shotgun (WGS) entry which is preliminary data.</text>
</comment>
<feature type="compositionally biased region" description="Low complexity" evidence="2">
    <location>
        <begin position="213"/>
        <end position="230"/>
    </location>
</feature>
<feature type="compositionally biased region" description="Polar residues" evidence="2">
    <location>
        <begin position="71"/>
        <end position="81"/>
    </location>
</feature>
<feature type="region of interest" description="Disordered" evidence="2">
    <location>
        <begin position="68"/>
        <end position="89"/>
    </location>
</feature>
<feature type="compositionally biased region" description="Basic and acidic residues" evidence="2">
    <location>
        <begin position="163"/>
        <end position="172"/>
    </location>
</feature>
<sequence>MQVLQNKVNRFTQNNVHLLVSDIQEGKKNNAQAEVYFYVILVHHCIKPPTLFLCNIYTEPSKQPFRLPTIIPNSGRRTGTVSPRPRDSSILYQPNLKDLMEFEKKFLTSIIIIKKGLTMKQMLQKVLRASSPRPPETEESDSFSPKRPRLSIDVQQSSQEPHTPNDDSRLSADSDSEMIPVKQEMVELKECSESLYEGDADAFIPEAYLRDGNNSNSALNNQSSSSSSHPNAPPPPGPLQPSYVPPLQVKTQDDSPLSLQPPPDELSQGFDILRAYEYTSGNHGEMDLIGNIKSTYIEASPFGGVSNALPWRRPLSGTDGYVSCPQCHKPITSYNLNRHIRMVHSKMEHAVCTICNKEFKNKYSLATHIHRQHSDPSIFDHRQEVNSISDVNQPVCRSPHDTQPMRKGNVNDSFVPNEIKN</sequence>
<keyword evidence="1" id="KW-0479">Metal-binding</keyword>
<evidence type="ECO:0000259" key="3">
    <source>
        <dbReference type="PROSITE" id="PS50157"/>
    </source>
</evidence>
<evidence type="ECO:0000313" key="5">
    <source>
        <dbReference type="Proteomes" id="UP001497623"/>
    </source>
</evidence>
<dbReference type="SMART" id="SM00355">
    <property type="entry name" value="ZnF_C2H2"/>
    <property type="match status" value="2"/>
</dbReference>
<dbReference type="Pfam" id="PF00096">
    <property type="entry name" value="zf-C2H2"/>
    <property type="match status" value="2"/>
</dbReference>
<keyword evidence="5" id="KW-1185">Reference proteome</keyword>
<dbReference type="Gene3D" id="3.30.160.60">
    <property type="entry name" value="Classic Zinc Finger"/>
    <property type="match status" value="1"/>
</dbReference>
<feature type="domain" description="C2H2-type" evidence="3">
    <location>
        <begin position="350"/>
        <end position="378"/>
    </location>
</feature>
<keyword evidence="1" id="KW-0863">Zinc-finger</keyword>
<evidence type="ECO:0000256" key="2">
    <source>
        <dbReference type="SAM" id="MobiDB-lite"/>
    </source>
</evidence>
<reference evidence="4 5" key="1">
    <citation type="submission" date="2024-05" db="EMBL/GenBank/DDBJ databases">
        <authorList>
            <person name="Wallberg A."/>
        </authorList>
    </citation>
    <scope>NUCLEOTIDE SEQUENCE [LARGE SCALE GENOMIC DNA]</scope>
</reference>
<name>A0AAV2QS15_MEGNR</name>
<organism evidence="4 5">
    <name type="scientific">Meganyctiphanes norvegica</name>
    <name type="common">Northern krill</name>
    <name type="synonym">Thysanopoda norvegica</name>
    <dbReference type="NCBI Taxonomy" id="48144"/>
    <lineage>
        <taxon>Eukaryota</taxon>
        <taxon>Metazoa</taxon>
        <taxon>Ecdysozoa</taxon>
        <taxon>Arthropoda</taxon>
        <taxon>Crustacea</taxon>
        <taxon>Multicrustacea</taxon>
        <taxon>Malacostraca</taxon>
        <taxon>Eumalacostraca</taxon>
        <taxon>Eucarida</taxon>
        <taxon>Euphausiacea</taxon>
        <taxon>Euphausiidae</taxon>
        <taxon>Meganyctiphanes</taxon>
    </lineage>
</organism>
<feature type="region of interest" description="Disordered" evidence="2">
    <location>
        <begin position="397"/>
        <end position="421"/>
    </location>
</feature>
<dbReference type="GO" id="GO:0008270">
    <property type="term" value="F:zinc ion binding"/>
    <property type="evidence" value="ECO:0007669"/>
    <property type="project" value="UniProtKB-KW"/>
</dbReference>
<dbReference type="PROSITE" id="PS00028">
    <property type="entry name" value="ZINC_FINGER_C2H2_1"/>
    <property type="match status" value="1"/>
</dbReference>
<dbReference type="Proteomes" id="UP001497623">
    <property type="component" value="Unassembled WGS sequence"/>
</dbReference>
<feature type="region of interest" description="Disordered" evidence="2">
    <location>
        <begin position="213"/>
        <end position="266"/>
    </location>
</feature>
<gene>
    <name evidence="4" type="ORF">MNOR_LOCUS16217</name>
</gene>
<dbReference type="AlphaFoldDB" id="A0AAV2QS15"/>
<feature type="region of interest" description="Disordered" evidence="2">
    <location>
        <begin position="126"/>
        <end position="175"/>
    </location>
</feature>
<dbReference type="InterPro" id="IPR013087">
    <property type="entry name" value="Znf_C2H2_type"/>
</dbReference>
<proteinExistence type="predicted"/>
<dbReference type="EMBL" id="CAXKWB010010540">
    <property type="protein sequence ID" value="CAL4098396.1"/>
    <property type="molecule type" value="Genomic_DNA"/>
</dbReference>
<keyword evidence="1" id="KW-0862">Zinc</keyword>
<protein>
    <recommendedName>
        <fullName evidence="3">C2H2-type domain-containing protein</fullName>
    </recommendedName>
</protein>
<evidence type="ECO:0000256" key="1">
    <source>
        <dbReference type="PROSITE-ProRule" id="PRU00042"/>
    </source>
</evidence>
<dbReference type="PROSITE" id="PS50157">
    <property type="entry name" value="ZINC_FINGER_C2H2_2"/>
    <property type="match status" value="1"/>
</dbReference>
<evidence type="ECO:0000313" key="4">
    <source>
        <dbReference type="EMBL" id="CAL4098396.1"/>
    </source>
</evidence>
<feature type="non-terminal residue" evidence="4">
    <location>
        <position position="421"/>
    </location>
</feature>
<accession>A0AAV2QS15</accession>
<feature type="compositionally biased region" description="Polar residues" evidence="2">
    <location>
        <begin position="153"/>
        <end position="162"/>
    </location>
</feature>